<sequence length="131" mass="13562">MRAALLALAFIGAGGMALADPVEGVWQTRPDDNGDYGHVEIAACGAAFCGVLVRAFDGAGAEKTASPNIGKQIVWDMTAEGEGAYGGGKVWAPDRDKTYRAKMALAGDSLSVSGCVLGGIICRASEWKRVK</sequence>
<dbReference type="PANTHER" id="PTHR36919:SF2">
    <property type="entry name" value="BLL6627 PROTEIN"/>
    <property type="match status" value="1"/>
</dbReference>
<dbReference type="RefSeq" id="WP_261493522.1">
    <property type="nucleotide sequence ID" value="NZ_JAOCQF010000001.1"/>
</dbReference>
<dbReference type="PANTHER" id="PTHR36919">
    <property type="entry name" value="BLR1215 PROTEIN"/>
    <property type="match status" value="1"/>
</dbReference>
<comment type="caution">
    <text evidence="3">The sequence shown here is derived from an EMBL/GenBank/DDBJ whole genome shotgun (WGS) entry which is preliminary data.</text>
</comment>
<dbReference type="EMBL" id="JAOCQF010000001">
    <property type="protein sequence ID" value="MCT8328076.1"/>
    <property type="molecule type" value="Genomic_DNA"/>
</dbReference>
<accession>A0ABT2NGP2</accession>
<feature type="signal peptide" evidence="1">
    <location>
        <begin position="1"/>
        <end position="19"/>
    </location>
</feature>
<feature type="domain" description="DUF2147" evidence="2">
    <location>
        <begin position="24"/>
        <end position="129"/>
    </location>
</feature>
<keyword evidence="4" id="KW-1185">Reference proteome</keyword>
<dbReference type="Gene3D" id="2.40.128.520">
    <property type="match status" value="1"/>
</dbReference>
<organism evidence="3 4">
    <name type="scientific">Albidovulum sediminis</name>
    <dbReference type="NCBI Taxonomy" id="3066345"/>
    <lineage>
        <taxon>Bacteria</taxon>
        <taxon>Pseudomonadati</taxon>
        <taxon>Pseudomonadota</taxon>
        <taxon>Alphaproteobacteria</taxon>
        <taxon>Rhodobacterales</taxon>
        <taxon>Paracoccaceae</taxon>
        <taxon>Albidovulum</taxon>
    </lineage>
</organism>
<evidence type="ECO:0000313" key="4">
    <source>
        <dbReference type="Proteomes" id="UP001205601"/>
    </source>
</evidence>
<evidence type="ECO:0000313" key="3">
    <source>
        <dbReference type="EMBL" id="MCT8328076.1"/>
    </source>
</evidence>
<dbReference type="Proteomes" id="UP001205601">
    <property type="component" value="Unassembled WGS sequence"/>
</dbReference>
<keyword evidence="1" id="KW-0732">Signal</keyword>
<gene>
    <name evidence="3" type="ORF">N5I32_00955</name>
</gene>
<evidence type="ECO:0000256" key="1">
    <source>
        <dbReference type="SAM" id="SignalP"/>
    </source>
</evidence>
<reference evidence="4" key="1">
    <citation type="submission" date="2023-07" db="EMBL/GenBank/DDBJ databases">
        <title>Defluviimonas sediminis sp. nov., isolated from mangrove sediment.</title>
        <authorList>
            <person name="Liu L."/>
            <person name="Li J."/>
            <person name="Huang Y."/>
            <person name="Pan J."/>
            <person name="Li M."/>
        </authorList>
    </citation>
    <scope>NUCLEOTIDE SEQUENCE [LARGE SCALE GENOMIC DNA]</scope>
    <source>
        <strain evidence="4">FT324</strain>
    </source>
</reference>
<dbReference type="Pfam" id="PF09917">
    <property type="entry name" value="DUF2147"/>
    <property type="match status" value="1"/>
</dbReference>
<name>A0ABT2NGP2_9RHOB</name>
<dbReference type="InterPro" id="IPR019223">
    <property type="entry name" value="DUF2147"/>
</dbReference>
<protein>
    <submittedName>
        <fullName evidence="3">DUF2147 domain-containing protein</fullName>
    </submittedName>
</protein>
<proteinExistence type="predicted"/>
<feature type="chain" id="PRO_5045053308" evidence="1">
    <location>
        <begin position="20"/>
        <end position="131"/>
    </location>
</feature>
<evidence type="ECO:0000259" key="2">
    <source>
        <dbReference type="Pfam" id="PF09917"/>
    </source>
</evidence>